<keyword evidence="2" id="KW-1185">Reference proteome</keyword>
<evidence type="ECO:0000313" key="1">
    <source>
        <dbReference type="EMBL" id="MCY9761959.1"/>
    </source>
</evidence>
<dbReference type="SUPFAM" id="SSF56219">
    <property type="entry name" value="DNase I-like"/>
    <property type="match status" value="1"/>
</dbReference>
<name>A0ABT4GZ22_PAEAL</name>
<gene>
    <name evidence="1" type="ORF">M5X12_15410</name>
</gene>
<proteinExistence type="predicted"/>
<dbReference type="Gene3D" id="3.60.10.10">
    <property type="entry name" value="Endonuclease/exonuclease/phosphatase"/>
    <property type="match status" value="1"/>
</dbReference>
<sequence length="102" mass="11180">MNSNADGTGTPTYGLFLANGFYDTWEEVGKGNGFTFCQDADLLNDQSSLFARIDYILFKNGWMPVKADNVGEKQQDRTDTGLWPSDHAGVTATLNLGCRSYG</sequence>
<evidence type="ECO:0000313" key="2">
    <source>
        <dbReference type="Proteomes" id="UP001527181"/>
    </source>
</evidence>
<dbReference type="Proteomes" id="UP001527181">
    <property type="component" value="Unassembled WGS sequence"/>
</dbReference>
<dbReference type="InterPro" id="IPR036691">
    <property type="entry name" value="Endo/exonu/phosph_ase_sf"/>
</dbReference>
<protein>
    <submittedName>
        <fullName evidence="1">Uncharacterized protein</fullName>
    </submittedName>
</protein>
<accession>A0ABT4GZ22</accession>
<dbReference type="RefSeq" id="WP_193373008.1">
    <property type="nucleotide sequence ID" value="NZ_JAKOBS010000012.1"/>
</dbReference>
<dbReference type="EMBL" id="JAMDNP010000024">
    <property type="protein sequence ID" value="MCY9761959.1"/>
    <property type="molecule type" value="Genomic_DNA"/>
</dbReference>
<organism evidence="1 2">
    <name type="scientific">Paenibacillus alvei</name>
    <name type="common">Bacillus alvei</name>
    <dbReference type="NCBI Taxonomy" id="44250"/>
    <lineage>
        <taxon>Bacteria</taxon>
        <taxon>Bacillati</taxon>
        <taxon>Bacillota</taxon>
        <taxon>Bacilli</taxon>
        <taxon>Bacillales</taxon>
        <taxon>Paenibacillaceae</taxon>
        <taxon>Paenibacillus</taxon>
    </lineage>
</organism>
<comment type="caution">
    <text evidence="1">The sequence shown here is derived from an EMBL/GenBank/DDBJ whole genome shotgun (WGS) entry which is preliminary data.</text>
</comment>
<dbReference type="GeneID" id="94490391"/>
<reference evidence="1 2" key="1">
    <citation type="submission" date="2022-05" db="EMBL/GenBank/DDBJ databases">
        <title>Genome Sequencing of Bee-Associated Microbes.</title>
        <authorList>
            <person name="Dunlap C."/>
        </authorList>
    </citation>
    <scope>NUCLEOTIDE SEQUENCE [LARGE SCALE GENOMIC DNA]</scope>
    <source>
        <strain evidence="1 2">NRRL B-04010</strain>
    </source>
</reference>